<dbReference type="Proteomes" id="UP000321464">
    <property type="component" value="Unassembled WGS sequence"/>
</dbReference>
<proteinExistence type="predicted"/>
<dbReference type="InterPro" id="IPR051262">
    <property type="entry name" value="SMP-30/CGR1_Lactonase"/>
</dbReference>
<accession>A0A512APK0</accession>
<evidence type="ECO:0000313" key="2">
    <source>
        <dbReference type="EMBL" id="GEO01622.1"/>
    </source>
</evidence>
<dbReference type="RefSeq" id="WP_147160929.1">
    <property type="nucleotide sequence ID" value="NZ_BJYR01000024.1"/>
</dbReference>
<dbReference type="PANTHER" id="PTHR47572:SF5">
    <property type="entry name" value="BLR2277 PROTEIN"/>
    <property type="match status" value="1"/>
</dbReference>
<comment type="caution">
    <text evidence="2">The sequence shown here is derived from an EMBL/GenBank/DDBJ whole genome shotgun (WGS) entry which is preliminary data.</text>
</comment>
<dbReference type="Gene3D" id="2.120.10.30">
    <property type="entry name" value="TolB, C-terminal domain"/>
    <property type="match status" value="1"/>
</dbReference>
<feature type="domain" description="SMP-30/Gluconolactonase/LRE-like region" evidence="1">
    <location>
        <begin position="13"/>
        <end position="283"/>
    </location>
</feature>
<dbReference type="Pfam" id="PF08450">
    <property type="entry name" value="SGL"/>
    <property type="match status" value="1"/>
</dbReference>
<sequence>MTDFEVIASGLMFPEGPIVMADGSVLFVEIARGTLSRATPDGKVEVVAETGGGPNGAAIGPDGKVYVCNNGGFEWHEVNGALLPGLTPQDYTGGSIQRVDLATGAVETLYTHCNGEPLKGPNDIVFDEHGGFWFTDNGKRYPRHEDVGAVYYARCDGSFISEQVYPTSHANGIGLSPDGGTLYVSETMAGRVWRYKVTAPGVVEVPAGLLNPEALLYGAPGFELYDSMAVEANGNVCVAALATGGVRVISPDGQSVELVETGDPATTNIAFGGDDMQTAWITLSGAGQLVRTRWARPGFKLAFNA</sequence>
<dbReference type="InterPro" id="IPR013658">
    <property type="entry name" value="SGL"/>
</dbReference>
<gene>
    <name evidence="2" type="ORF">NSE01_34540</name>
</gene>
<dbReference type="PANTHER" id="PTHR47572">
    <property type="entry name" value="LIPOPROTEIN-RELATED"/>
    <property type="match status" value="1"/>
</dbReference>
<keyword evidence="3" id="KW-1185">Reference proteome</keyword>
<dbReference type="SUPFAM" id="SSF63829">
    <property type="entry name" value="Calcium-dependent phosphotriesterase"/>
    <property type="match status" value="1"/>
</dbReference>
<dbReference type="EMBL" id="BJYR01000024">
    <property type="protein sequence ID" value="GEO01622.1"/>
    <property type="molecule type" value="Genomic_DNA"/>
</dbReference>
<name>A0A512APK0_9SPHN</name>
<organism evidence="2 3">
    <name type="scientific">Novosphingobium sediminis</name>
    <dbReference type="NCBI Taxonomy" id="707214"/>
    <lineage>
        <taxon>Bacteria</taxon>
        <taxon>Pseudomonadati</taxon>
        <taxon>Pseudomonadota</taxon>
        <taxon>Alphaproteobacteria</taxon>
        <taxon>Sphingomonadales</taxon>
        <taxon>Sphingomonadaceae</taxon>
        <taxon>Novosphingobium</taxon>
    </lineage>
</organism>
<dbReference type="OrthoDB" id="30052at2"/>
<protein>
    <submittedName>
        <fullName evidence="2">Gluconolactonase</fullName>
    </submittedName>
</protein>
<evidence type="ECO:0000259" key="1">
    <source>
        <dbReference type="Pfam" id="PF08450"/>
    </source>
</evidence>
<dbReference type="AlphaFoldDB" id="A0A512APK0"/>
<dbReference type="InterPro" id="IPR011042">
    <property type="entry name" value="6-blade_b-propeller_TolB-like"/>
</dbReference>
<reference evidence="2 3" key="1">
    <citation type="submission" date="2019-07" db="EMBL/GenBank/DDBJ databases">
        <title>Whole genome shotgun sequence of Novosphingobium sediminis NBRC 106119.</title>
        <authorList>
            <person name="Hosoyama A."/>
            <person name="Uohara A."/>
            <person name="Ohji S."/>
            <person name="Ichikawa N."/>
        </authorList>
    </citation>
    <scope>NUCLEOTIDE SEQUENCE [LARGE SCALE GENOMIC DNA]</scope>
    <source>
        <strain evidence="2 3">NBRC 106119</strain>
    </source>
</reference>
<evidence type="ECO:0000313" key="3">
    <source>
        <dbReference type="Proteomes" id="UP000321464"/>
    </source>
</evidence>